<evidence type="ECO:0000313" key="2">
    <source>
        <dbReference type="Proteomes" id="UP000239735"/>
    </source>
</evidence>
<sequence length="47" mass="5290">MKFELAMIRTFKKQAGQALFAKVVNAPSLRHSKVCGNLKGPNDWTEK</sequence>
<proteinExistence type="predicted"/>
<evidence type="ECO:0000313" key="1">
    <source>
        <dbReference type="EMBL" id="SPE29830.1"/>
    </source>
</evidence>
<organism evidence="1 2">
    <name type="scientific">Candidatus Sulfuritelmatomonas gaucii</name>
    <dbReference type="NCBI Taxonomy" id="2043161"/>
    <lineage>
        <taxon>Bacteria</taxon>
        <taxon>Pseudomonadati</taxon>
        <taxon>Acidobacteriota</taxon>
        <taxon>Terriglobia</taxon>
        <taxon>Terriglobales</taxon>
        <taxon>Acidobacteriaceae</taxon>
        <taxon>Candidatus Sulfuritelmatomonas</taxon>
    </lineage>
</organism>
<dbReference type="EMBL" id="OKRB01000133">
    <property type="protein sequence ID" value="SPE29830.1"/>
    <property type="molecule type" value="Genomic_DNA"/>
</dbReference>
<reference evidence="2" key="1">
    <citation type="submission" date="2018-02" db="EMBL/GenBank/DDBJ databases">
        <authorList>
            <person name="Hausmann B."/>
        </authorList>
    </citation>
    <scope>NUCLEOTIDE SEQUENCE [LARGE SCALE GENOMIC DNA]</scope>
    <source>
        <strain evidence="2">Peat soil MAG SbA5</strain>
    </source>
</reference>
<gene>
    <name evidence="1" type="ORF">SBA5_720001</name>
</gene>
<protein>
    <submittedName>
        <fullName evidence="1">Uncharacterized protein</fullName>
    </submittedName>
</protein>
<accession>A0A2N9M332</accession>
<name>A0A2N9M332_9BACT</name>
<dbReference type="AlphaFoldDB" id="A0A2N9M332"/>
<dbReference type="Proteomes" id="UP000239735">
    <property type="component" value="Unassembled WGS sequence"/>
</dbReference>